<dbReference type="Proteomes" id="UP001567538">
    <property type="component" value="Unassembled WGS sequence"/>
</dbReference>
<name>A0ABD1GAS9_SALDI</name>
<dbReference type="AlphaFoldDB" id="A0ABD1GAS9"/>
<sequence>MIQQLGEERSSKSIRDEGGLVLLPKQLWSSVKREDCNDDITCSEVGWLLDEGRAITSKCIFSGKAQLKEIAIANETATQI</sequence>
<gene>
    <name evidence="1" type="ORF">AAHA92_25459</name>
</gene>
<protein>
    <submittedName>
        <fullName evidence="1">Uncharacterized protein</fullName>
    </submittedName>
</protein>
<evidence type="ECO:0000313" key="2">
    <source>
        <dbReference type="Proteomes" id="UP001567538"/>
    </source>
</evidence>
<organism evidence="1 2">
    <name type="scientific">Salvia divinorum</name>
    <name type="common">Maria pastora</name>
    <name type="synonym">Diviner's sage</name>
    <dbReference type="NCBI Taxonomy" id="28513"/>
    <lineage>
        <taxon>Eukaryota</taxon>
        <taxon>Viridiplantae</taxon>
        <taxon>Streptophyta</taxon>
        <taxon>Embryophyta</taxon>
        <taxon>Tracheophyta</taxon>
        <taxon>Spermatophyta</taxon>
        <taxon>Magnoliopsida</taxon>
        <taxon>eudicotyledons</taxon>
        <taxon>Gunneridae</taxon>
        <taxon>Pentapetalae</taxon>
        <taxon>asterids</taxon>
        <taxon>lamiids</taxon>
        <taxon>Lamiales</taxon>
        <taxon>Lamiaceae</taxon>
        <taxon>Nepetoideae</taxon>
        <taxon>Mentheae</taxon>
        <taxon>Salviinae</taxon>
        <taxon>Salvia</taxon>
        <taxon>Salvia subgen. Calosphace</taxon>
    </lineage>
</organism>
<proteinExistence type="predicted"/>
<reference evidence="1 2" key="1">
    <citation type="submission" date="2024-06" db="EMBL/GenBank/DDBJ databases">
        <title>A chromosome level genome sequence of Diviner's sage (Salvia divinorum).</title>
        <authorList>
            <person name="Ford S.A."/>
            <person name="Ro D.-K."/>
            <person name="Ness R.W."/>
            <person name="Phillips M.A."/>
        </authorList>
    </citation>
    <scope>NUCLEOTIDE SEQUENCE [LARGE SCALE GENOMIC DNA]</scope>
    <source>
        <strain evidence="1">SAF-2024a</strain>
        <tissue evidence="1">Leaf</tissue>
    </source>
</reference>
<evidence type="ECO:0000313" key="1">
    <source>
        <dbReference type="EMBL" id="KAL1541207.1"/>
    </source>
</evidence>
<accession>A0ABD1GAS9</accession>
<dbReference type="EMBL" id="JBEAFC010000009">
    <property type="protein sequence ID" value="KAL1541207.1"/>
    <property type="molecule type" value="Genomic_DNA"/>
</dbReference>
<keyword evidence="2" id="KW-1185">Reference proteome</keyword>
<comment type="caution">
    <text evidence="1">The sequence shown here is derived from an EMBL/GenBank/DDBJ whole genome shotgun (WGS) entry which is preliminary data.</text>
</comment>